<feature type="compositionally biased region" description="Polar residues" evidence="2">
    <location>
        <begin position="77"/>
        <end position="90"/>
    </location>
</feature>
<evidence type="ECO:0000256" key="1">
    <source>
        <dbReference type="SAM" id="Coils"/>
    </source>
</evidence>
<feature type="region of interest" description="Disordered" evidence="2">
    <location>
        <begin position="23"/>
        <end position="92"/>
    </location>
</feature>
<sequence length="328" mass="38684">MNLVKLFQDKIVEKFSNTLLGNRSFTQTEEEGEGGEEQHVKQGENENSDDSIMLEMTVHESDLEEDDTNKESEKKSSQVNNTEFYSNLNDELNDYDGSDNDICEIEEEDIIQSHILALYLDYQQSIRKCSKNFDKVQENILKRNRIEHAINLLNLFDEIDTYNYKIDKKNNEITVKDLINSEKEKVILDGRIMKDQRYKRENSSFKSLSKKYQKLYNSYSILENEYDEILEKYNDITGSFNPNQRIKNLEKNDDDFKEEVNFGKFPLDDSNEEEGEGVGEVEAEEKESIFNFENDNIRYKQKNYKNRGFKGKVLKNSKKLIRSNLDYQ</sequence>
<keyword evidence="1" id="KW-0175">Coiled coil</keyword>
<evidence type="ECO:0000313" key="4">
    <source>
        <dbReference type="Proteomes" id="UP000697127"/>
    </source>
</evidence>
<reference evidence="3" key="1">
    <citation type="submission" date="2020-11" db="EMBL/GenBank/DDBJ databases">
        <title>Kefir isolates.</title>
        <authorList>
            <person name="Marcisauskas S."/>
            <person name="Kim Y."/>
            <person name="Blasche S."/>
        </authorList>
    </citation>
    <scope>NUCLEOTIDE SEQUENCE</scope>
    <source>
        <strain evidence="3">Olga-1</strain>
    </source>
</reference>
<accession>A0A9P6WLE7</accession>
<organism evidence="3 4">
    <name type="scientific">Pichia californica</name>
    <dbReference type="NCBI Taxonomy" id="460514"/>
    <lineage>
        <taxon>Eukaryota</taxon>
        <taxon>Fungi</taxon>
        <taxon>Dikarya</taxon>
        <taxon>Ascomycota</taxon>
        <taxon>Saccharomycotina</taxon>
        <taxon>Pichiomycetes</taxon>
        <taxon>Pichiales</taxon>
        <taxon>Pichiaceae</taxon>
        <taxon>Pichia</taxon>
    </lineage>
</organism>
<gene>
    <name evidence="3" type="ORF">C6P40_001180</name>
</gene>
<feature type="coiled-coil region" evidence="1">
    <location>
        <begin position="205"/>
        <end position="232"/>
    </location>
</feature>
<comment type="caution">
    <text evidence="3">The sequence shown here is derived from an EMBL/GenBank/DDBJ whole genome shotgun (WGS) entry which is preliminary data.</text>
</comment>
<dbReference type="AlphaFoldDB" id="A0A9P6WLE7"/>
<dbReference type="Proteomes" id="UP000697127">
    <property type="component" value="Unassembled WGS sequence"/>
</dbReference>
<name>A0A9P6WLE7_9ASCO</name>
<keyword evidence="4" id="KW-1185">Reference proteome</keyword>
<proteinExistence type="predicted"/>
<dbReference type="EMBL" id="PUHW01000166">
    <property type="protein sequence ID" value="KAG0688267.1"/>
    <property type="molecule type" value="Genomic_DNA"/>
</dbReference>
<evidence type="ECO:0000256" key="2">
    <source>
        <dbReference type="SAM" id="MobiDB-lite"/>
    </source>
</evidence>
<evidence type="ECO:0000313" key="3">
    <source>
        <dbReference type="EMBL" id="KAG0688267.1"/>
    </source>
</evidence>
<protein>
    <submittedName>
        <fullName evidence="3">Uncharacterized protein</fullName>
    </submittedName>
</protein>